<comment type="caution">
    <text evidence="2">The sequence shown here is derived from an EMBL/GenBank/DDBJ whole genome shotgun (WGS) entry which is preliminary data.</text>
</comment>
<dbReference type="EMBL" id="JARPUR010000001">
    <property type="protein sequence ID" value="KAK4885423.1"/>
    <property type="molecule type" value="Genomic_DNA"/>
</dbReference>
<feature type="compositionally biased region" description="Basic residues" evidence="1">
    <location>
        <begin position="144"/>
        <end position="159"/>
    </location>
</feature>
<accession>A0AAN7QN11</accession>
<organism evidence="2 3">
    <name type="scientific">Aquatica leii</name>
    <dbReference type="NCBI Taxonomy" id="1421715"/>
    <lineage>
        <taxon>Eukaryota</taxon>
        <taxon>Metazoa</taxon>
        <taxon>Ecdysozoa</taxon>
        <taxon>Arthropoda</taxon>
        <taxon>Hexapoda</taxon>
        <taxon>Insecta</taxon>
        <taxon>Pterygota</taxon>
        <taxon>Neoptera</taxon>
        <taxon>Endopterygota</taxon>
        <taxon>Coleoptera</taxon>
        <taxon>Polyphaga</taxon>
        <taxon>Elateriformia</taxon>
        <taxon>Elateroidea</taxon>
        <taxon>Lampyridae</taxon>
        <taxon>Luciolinae</taxon>
        <taxon>Aquatica</taxon>
    </lineage>
</organism>
<feature type="compositionally biased region" description="Low complexity" evidence="1">
    <location>
        <begin position="107"/>
        <end position="118"/>
    </location>
</feature>
<evidence type="ECO:0000313" key="3">
    <source>
        <dbReference type="Proteomes" id="UP001353858"/>
    </source>
</evidence>
<feature type="region of interest" description="Disordered" evidence="1">
    <location>
        <begin position="863"/>
        <end position="954"/>
    </location>
</feature>
<feature type="region of interest" description="Disordered" evidence="1">
    <location>
        <begin position="581"/>
        <end position="680"/>
    </location>
</feature>
<feature type="compositionally biased region" description="Basic and acidic residues" evidence="1">
    <location>
        <begin position="765"/>
        <end position="780"/>
    </location>
</feature>
<reference evidence="3" key="1">
    <citation type="submission" date="2023-01" db="EMBL/GenBank/DDBJ databases">
        <title>Key to firefly adult light organ development and bioluminescence: homeobox transcription factors regulate luciferase expression and transportation to peroxisome.</title>
        <authorList>
            <person name="Fu X."/>
        </authorList>
    </citation>
    <scope>NUCLEOTIDE SEQUENCE [LARGE SCALE GENOMIC DNA]</scope>
</reference>
<feature type="compositionally biased region" description="Low complexity" evidence="1">
    <location>
        <begin position="657"/>
        <end position="676"/>
    </location>
</feature>
<sequence>MYSFDFFIKEIAISRLCVTCTYLKTVTMPPVRWKVVFIATVLCFSTQNAKGSSMHDPLSMTSDGWRPIIGNSQHEIEDEITLYKNPTQNNENSEPIKAQPPPPVYTPPTSTSTKPYQTITATQAASSSNNNINNNNKSSGKNSQHQKHQKPFHLTHTHGPHIPLTPLGYKGSPLRIPIPNKHMLHMVPRPIRGSHGPVFSHSMRNEVIIPAPSAAIGTFAFYNHPPGFTKKPFAVLHGTNDVMLQHIPVQTYLLQNRNPIQIEGNNFFNQNDEYTRNLVPPPYKEHQTTKEKPKTQKPKERPTVATEPAATINNPTLVIGKHKDRTVPDNIVVQLPPAFEASQFQFHSQLSSDREPVEIQVTKEKLNVFHNSVPNNYNPNEEYIQEHKPIEDTKIFSYEISQPIKSKIHHSKKQIEVQPISIFETHKHESVKKVSEAPHFPTYEVTEDKQWQESPPLFFSTKPSVIKSPPINEQSPQTNFVFLPTPYRPDSSVPTSSTQNEVASIYSKLNLRNRQHANEHSTVNPNYFDIKEVSTHYPIVGKPETPTIFSVPTSSGNTEFPNEITVINDEKQVYQYVEEPVHTTPPTTLPPVRDWQSQRPRPPSQRRRRPLHRTTTEEPLPTEDYSFIKSQSSEEHSHFDETQKPKRRRRPSRVRTTHLTTTTTTTTEIPQVQTSTTRHKHRIKYENHRIRPTATKEVAEELPTNHKLTETFSYSVMQPVRETFVNSEVVQESQNPDNHENVKLEAENLENPSNLEHYSKTYENYETKKEDSSSDYERIEPTTTTTTETTTAIRHKIRQPTITTIIETQPTIITTRATLLDHHFDQTNHFESTKDAITIQEVYNKESENTNIDVTTALPLTTITENSGSQKTHRIRTRPIYENKNRPRFSVKEYRQRLNQYSSTSSTEAPRSTTESVRGRFPSRSRKPSIQYQDEEPTERSKFTPKEPRHSTNSEIIIEKKVNTRLRPFGRQKTTTEAYTTTQKLSIKPNIFSNLRRPPPVSLKQRIYGKYNRTNVPEKSQTSNEEEAIEKVSETTLSYTHSDISTNTIQDKVLQIDQKEDEEYNEEYSNTELMKNDALLQSQRVSDLTSSAHKEYETPGLFKSVSPNTRIVPSYFTLSTDDPILPIEAFFPNLKDRNVKNDS</sequence>
<feature type="compositionally biased region" description="Polar residues" evidence="1">
    <location>
        <begin position="897"/>
        <end position="916"/>
    </location>
</feature>
<feature type="compositionally biased region" description="Low complexity" evidence="1">
    <location>
        <begin position="126"/>
        <end position="143"/>
    </location>
</feature>
<evidence type="ECO:0000256" key="1">
    <source>
        <dbReference type="SAM" id="MobiDB-lite"/>
    </source>
</evidence>
<protein>
    <submittedName>
        <fullName evidence="2">Uncharacterized protein</fullName>
    </submittedName>
</protein>
<evidence type="ECO:0000313" key="2">
    <source>
        <dbReference type="EMBL" id="KAK4885423.1"/>
    </source>
</evidence>
<feature type="compositionally biased region" description="Basic and acidic residues" evidence="1">
    <location>
        <begin position="632"/>
        <end position="644"/>
    </location>
</feature>
<proteinExistence type="predicted"/>
<dbReference type="AlphaFoldDB" id="A0AAN7QN11"/>
<feature type="region of interest" description="Disordered" evidence="1">
    <location>
        <begin position="765"/>
        <end position="788"/>
    </location>
</feature>
<dbReference type="Proteomes" id="UP001353858">
    <property type="component" value="Unassembled WGS sequence"/>
</dbReference>
<gene>
    <name evidence="2" type="ORF">RN001_001694</name>
</gene>
<feature type="region of interest" description="Disordered" evidence="1">
    <location>
        <begin position="278"/>
        <end position="305"/>
    </location>
</feature>
<feature type="compositionally biased region" description="Basic and acidic residues" evidence="1">
    <location>
        <begin position="283"/>
        <end position="302"/>
    </location>
</feature>
<keyword evidence="3" id="KW-1185">Reference proteome</keyword>
<feature type="compositionally biased region" description="Basic residues" evidence="1">
    <location>
        <begin position="645"/>
        <end position="656"/>
    </location>
</feature>
<feature type="region of interest" description="Disordered" evidence="1">
    <location>
        <begin position="85"/>
        <end position="161"/>
    </location>
</feature>
<name>A0AAN7QN11_9COLE</name>
<feature type="compositionally biased region" description="Basic and acidic residues" evidence="1">
    <location>
        <begin position="938"/>
        <end position="954"/>
    </location>
</feature>
<feature type="compositionally biased region" description="Basic and acidic residues" evidence="1">
    <location>
        <begin position="879"/>
        <end position="896"/>
    </location>
</feature>